<comment type="similarity">
    <text evidence="1 6">Belongs to the iron/manganese superoxide dismutase family.</text>
</comment>
<keyword evidence="4 6" id="KW-0560">Oxidoreductase</keyword>
<evidence type="ECO:0000256" key="5">
    <source>
        <dbReference type="PIRSR" id="PIRSR000349-1"/>
    </source>
</evidence>
<dbReference type="GO" id="GO:0030145">
    <property type="term" value="F:manganese ion binding"/>
    <property type="evidence" value="ECO:0007669"/>
    <property type="project" value="UniProtKB-ARBA"/>
</dbReference>
<dbReference type="Pfam" id="PF00081">
    <property type="entry name" value="Sod_Fe_N"/>
    <property type="match status" value="1"/>
</dbReference>
<evidence type="ECO:0000259" key="8">
    <source>
        <dbReference type="Pfam" id="PF00081"/>
    </source>
</evidence>
<evidence type="ECO:0000256" key="7">
    <source>
        <dbReference type="SAM" id="SignalP"/>
    </source>
</evidence>
<evidence type="ECO:0000256" key="6">
    <source>
        <dbReference type="RuleBase" id="RU000414"/>
    </source>
</evidence>
<evidence type="ECO:0000313" key="11">
    <source>
        <dbReference type="Proteomes" id="UP000549250"/>
    </source>
</evidence>
<dbReference type="GO" id="GO:0004784">
    <property type="term" value="F:superoxide dismutase activity"/>
    <property type="evidence" value="ECO:0007669"/>
    <property type="project" value="UniProtKB-EC"/>
</dbReference>
<protein>
    <recommendedName>
        <fullName evidence="2 6">Superoxide dismutase</fullName>
        <ecNumber evidence="2 6">1.15.1.1</ecNumber>
    </recommendedName>
</protein>
<evidence type="ECO:0000256" key="2">
    <source>
        <dbReference type="ARBA" id="ARBA00012682"/>
    </source>
</evidence>
<comment type="caution">
    <text evidence="10">The sequence shown here is derived from an EMBL/GenBank/DDBJ whole genome shotgun (WGS) entry which is preliminary data.</text>
</comment>
<dbReference type="InterPro" id="IPR036314">
    <property type="entry name" value="SOD_C_sf"/>
</dbReference>
<evidence type="ECO:0000256" key="4">
    <source>
        <dbReference type="ARBA" id="ARBA00023002"/>
    </source>
</evidence>
<dbReference type="InterPro" id="IPR019832">
    <property type="entry name" value="Mn/Fe_SOD_C"/>
</dbReference>
<feature type="binding site" evidence="5">
    <location>
        <position position="196"/>
    </location>
    <ligand>
        <name>Mn(2+)</name>
        <dbReference type="ChEBI" id="CHEBI:29035"/>
    </ligand>
</feature>
<dbReference type="PROSITE" id="PS00088">
    <property type="entry name" value="SOD_MN"/>
    <property type="match status" value="1"/>
</dbReference>
<feature type="chain" id="PRO_5032885900" description="Superoxide dismutase" evidence="7">
    <location>
        <begin position="25"/>
        <end position="228"/>
    </location>
</feature>
<dbReference type="GO" id="GO:0005737">
    <property type="term" value="C:cytoplasm"/>
    <property type="evidence" value="ECO:0007669"/>
    <property type="project" value="TreeGrafter"/>
</dbReference>
<feature type="signal peptide" evidence="7">
    <location>
        <begin position="1"/>
        <end position="24"/>
    </location>
</feature>
<dbReference type="PRINTS" id="PR01703">
    <property type="entry name" value="MNSODISMTASE"/>
</dbReference>
<name>A0A839T512_AZOMA</name>
<keyword evidence="11" id="KW-1185">Reference proteome</keyword>
<accession>A0A839T512</accession>
<dbReference type="PIRSF" id="PIRSF000349">
    <property type="entry name" value="SODismutase"/>
    <property type="match status" value="1"/>
</dbReference>
<dbReference type="FunFam" id="3.55.40.20:FF:000001">
    <property type="entry name" value="Superoxide dismutase"/>
    <property type="match status" value="1"/>
</dbReference>
<dbReference type="Pfam" id="PF02777">
    <property type="entry name" value="Sod_Fe_C"/>
    <property type="match status" value="1"/>
</dbReference>
<reference evidence="10 11" key="1">
    <citation type="submission" date="2020-08" db="EMBL/GenBank/DDBJ databases">
        <title>Genomic Encyclopedia of Type Strains, Phase III (KMG-III): the genomes of soil and plant-associated and newly described type strains.</title>
        <authorList>
            <person name="Whitman W."/>
        </authorList>
    </citation>
    <scope>NUCLEOTIDE SEQUENCE [LARGE SCALE GENOMIC DNA]</scope>
    <source>
        <strain evidence="10 11">CECT 4462</strain>
    </source>
</reference>
<dbReference type="SUPFAM" id="SSF54719">
    <property type="entry name" value="Fe,Mn superoxide dismutase (SOD), C-terminal domain"/>
    <property type="match status" value="1"/>
</dbReference>
<evidence type="ECO:0000256" key="1">
    <source>
        <dbReference type="ARBA" id="ARBA00008714"/>
    </source>
</evidence>
<dbReference type="Gene3D" id="1.10.287.990">
    <property type="entry name" value="Fe,Mn superoxide dismutase (SOD) domain"/>
    <property type="match status" value="1"/>
</dbReference>
<gene>
    <name evidence="10" type="ORF">FHR87_001181</name>
</gene>
<dbReference type="FunFam" id="1.10.287.990:FF:000001">
    <property type="entry name" value="Superoxide dismutase"/>
    <property type="match status" value="1"/>
</dbReference>
<feature type="domain" description="Manganese/iron superoxide dismutase N-terminal" evidence="8">
    <location>
        <begin position="29"/>
        <end position="111"/>
    </location>
</feature>
<feature type="domain" description="Manganese/iron superoxide dismutase C-terminal" evidence="9">
    <location>
        <begin position="120"/>
        <end position="225"/>
    </location>
</feature>
<dbReference type="PANTHER" id="PTHR43595:SF2">
    <property type="entry name" value="SMALL RIBOSOMAL SUBUNIT PROTEIN MS42"/>
    <property type="match status" value="1"/>
</dbReference>
<dbReference type="SUPFAM" id="SSF46609">
    <property type="entry name" value="Fe,Mn superoxide dismutase (SOD), N-terminal domain"/>
    <property type="match status" value="1"/>
</dbReference>
<feature type="binding site" evidence="5">
    <location>
        <position position="192"/>
    </location>
    <ligand>
        <name>Mn(2+)</name>
        <dbReference type="ChEBI" id="CHEBI:29035"/>
    </ligand>
</feature>
<evidence type="ECO:0000313" key="10">
    <source>
        <dbReference type="EMBL" id="MBB3102793.1"/>
    </source>
</evidence>
<dbReference type="PANTHER" id="PTHR43595">
    <property type="entry name" value="37S RIBOSOMAL PROTEIN S26, MITOCHONDRIAL"/>
    <property type="match status" value="1"/>
</dbReference>
<evidence type="ECO:0000256" key="3">
    <source>
        <dbReference type="ARBA" id="ARBA00022723"/>
    </source>
</evidence>
<dbReference type="EC" id="1.15.1.1" evidence="2 6"/>
<proteinExistence type="inferred from homology"/>
<dbReference type="AlphaFoldDB" id="A0A839T512"/>
<dbReference type="InterPro" id="IPR019833">
    <property type="entry name" value="Mn/Fe_SOD_BS"/>
</dbReference>
<sequence>MHRSLGHIAKAVAVSLMLCGAAIADDAPFTLPKLPYAFNALEPSIDARTMEIHHDAHHKAYVDNLNAKLKDYPDLKGESIEDILEHVSKYDAAVRNNAGGHYNHSLFWTILAPIGSTGEPSEKLAAQIKKDFGSQEAFVKQFSEAAAKNFGSGWTWLIAKEDGSLAITNTPNQDNPLMDVATTKGKPILGLDTWEHAYYLKYQNKRPAYIEAWWRVVNWKEVSRRFDD</sequence>
<comment type="catalytic activity">
    <reaction evidence="6">
        <text>2 superoxide + 2 H(+) = H2O2 + O2</text>
        <dbReference type="Rhea" id="RHEA:20696"/>
        <dbReference type="ChEBI" id="CHEBI:15378"/>
        <dbReference type="ChEBI" id="CHEBI:15379"/>
        <dbReference type="ChEBI" id="CHEBI:16240"/>
        <dbReference type="ChEBI" id="CHEBI:18421"/>
        <dbReference type="EC" id="1.15.1.1"/>
    </reaction>
</comment>
<dbReference type="Proteomes" id="UP000549250">
    <property type="component" value="Unassembled WGS sequence"/>
</dbReference>
<dbReference type="Gene3D" id="3.55.40.20">
    <property type="entry name" value="Iron/manganese superoxide dismutase, C-terminal domain"/>
    <property type="match status" value="1"/>
</dbReference>
<keyword evidence="7" id="KW-0732">Signal</keyword>
<dbReference type="InterPro" id="IPR019831">
    <property type="entry name" value="Mn/Fe_SOD_N"/>
</dbReference>
<feature type="binding site" evidence="5">
    <location>
        <position position="104"/>
    </location>
    <ligand>
        <name>Mn(2+)</name>
        <dbReference type="ChEBI" id="CHEBI:29035"/>
    </ligand>
</feature>
<keyword evidence="3 5" id="KW-0479">Metal-binding</keyword>
<dbReference type="InterPro" id="IPR001189">
    <property type="entry name" value="Mn/Fe_SOD"/>
</dbReference>
<dbReference type="InterPro" id="IPR036324">
    <property type="entry name" value="Mn/Fe_SOD_N_sf"/>
</dbReference>
<feature type="binding site" evidence="5">
    <location>
        <position position="53"/>
    </location>
    <ligand>
        <name>Mn(2+)</name>
        <dbReference type="ChEBI" id="CHEBI:29035"/>
    </ligand>
</feature>
<comment type="function">
    <text evidence="6">Destroys radicals which are normally produced within the cells and which are toxic to biological systems.</text>
</comment>
<evidence type="ECO:0000259" key="9">
    <source>
        <dbReference type="Pfam" id="PF02777"/>
    </source>
</evidence>
<dbReference type="EMBL" id="JACHXI010000004">
    <property type="protein sequence ID" value="MBB3102793.1"/>
    <property type="molecule type" value="Genomic_DNA"/>
</dbReference>
<organism evidence="10 11">
    <name type="scientific">Azomonas macrocytogenes</name>
    <name type="common">Azotobacter macrocytogenes</name>
    <dbReference type="NCBI Taxonomy" id="69962"/>
    <lineage>
        <taxon>Bacteria</taxon>
        <taxon>Pseudomonadati</taxon>
        <taxon>Pseudomonadota</taxon>
        <taxon>Gammaproteobacteria</taxon>
        <taxon>Pseudomonadales</taxon>
        <taxon>Pseudomonadaceae</taxon>
        <taxon>Azomonas</taxon>
    </lineage>
</organism>